<dbReference type="PROSITE" id="PS51385">
    <property type="entry name" value="YJEF_N"/>
    <property type="match status" value="1"/>
</dbReference>
<feature type="binding site" evidence="17">
    <location>
        <position position="251"/>
    </location>
    <ligand>
        <name>(6S)-NADPHX</name>
        <dbReference type="ChEBI" id="CHEBI:64076"/>
    </ligand>
</feature>
<dbReference type="InterPro" id="IPR004443">
    <property type="entry name" value="YjeF_N_dom"/>
</dbReference>
<feature type="binding site" evidence="18">
    <location>
        <position position="155"/>
    </location>
    <ligand>
        <name>(6S)-NADPHX</name>
        <dbReference type="ChEBI" id="CHEBI:64076"/>
    </ligand>
</feature>
<evidence type="ECO:0000256" key="15">
    <source>
        <dbReference type="ARBA" id="ARBA00048238"/>
    </source>
</evidence>
<evidence type="ECO:0000256" key="17">
    <source>
        <dbReference type="HAMAP-Rule" id="MF_01965"/>
    </source>
</evidence>
<dbReference type="InterPro" id="IPR030677">
    <property type="entry name" value="Nnr"/>
</dbReference>
<evidence type="ECO:0000256" key="2">
    <source>
        <dbReference type="ARBA" id="ARBA00000909"/>
    </source>
</evidence>
<dbReference type="Gene3D" id="3.40.50.10260">
    <property type="entry name" value="YjeF N-terminal domain"/>
    <property type="match status" value="1"/>
</dbReference>
<comment type="catalytic activity">
    <reaction evidence="15 17 19">
        <text>(6S)-NADHX + ADP = AMP + phosphate + NADH + H(+)</text>
        <dbReference type="Rhea" id="RHEA:32223"/>
        <dbReference type="ChEBI" id="CHEBI:15378"/>
        <dbReference type="ChEBI" id="CHEBI:43474"/>
        <dbReference type="ChEBI" id="CHEBI:57945"/>
        <dbReference type="ChEBI" id="CHEBI:64074"/>
        <dbReference type="ChEBI" id="CHEBI:456215"/>
        <dbReference type="ChEBI" id="CHEBI:456216"/>
        <dbReference type="EC" id="4.2.1.136"/>
    </reaction>
</comment>
<evidence type="ECO:0000256" key="16">
    <source>
        <dbReference type="ARBA" id="ARBA00049209"/>
    </source>
</evidence>
<comment type="catalytic activity">
    <reaction evidence="1 18 19">
        <text>(6R)-NADHX = (6S)-NADHX</text>
        <dbReference type="Rhea" id="RHEA:32215"/>
        <dbReference type="ChEBI" id="CHEBI:64074"/>
        <dbReference type="ChEBI" id="CHEBI:64075"/>
        <dbReference type="EC" id="5.1.99.6"/>
    </reaction>
</comment>
<keyword evidence="12 17" id="KW-0456">Lyase</keyword>
<dbReference type="InterPro" id="IPR000631">
    <property type="entry name" value="CARKD"/>
</dbReference>
<keyword evidence="11 18" id="KW-0413">Isomerase</keyword>
<dbReference type="PROSITE" id="PS51383">
    <property type="entry name" value="YJEF_C_3"/>
    <property type="match status" value="1"/>
</dbReference>
<dbReference type="HAMAP" id="MF_01965">
    <property type="entry name" value="NADHX_dehydratase"/>
    <property type="match status" value="1"/>
</dbReference>
<dbReference type="GO" id="GO:0110051">
    <property type="term" value="P:metabolite repair"/>
    <property type="evidence" value="ECO:0007669"/>
    <property type="project" value="TreeGrafter"/>
</dbReference>
<evidence type="ECO:0000256" key="5">
    <source>
        <dbReference type="ARBA" id="ARBA00022723"/>
    </source>
</evidence>
<dbReference type="SUPFAM" id="SSF64153">
    <property type="entry name" value="YjeF N-terminal domain-like"/>
    <property type="match status" value="1"/>
</dbReference>
<evidence type="ECO:0000256" key="14">
    <source>
        <dbReference type="ARBA" id="ARBA00025153"/>
    </source>
</evidence>
<evidence type="ECO:0000256" key="12">
    <source>
        <dbReference type="ARBA" id="ARBA00023239"/>
    </source>
</evidence>
<evidence type="ECO:0000256" key="9">
    <source>
        <dbReference type="ARBA" id="ARBA00022958"/>
    </source>
</evidence>
<feature type="binding site" evidence="18">
    <location>
        <position position="122"/>
    </location>
    <ligand>
        <name>K(+)</name>
        <dbReference type="ChEBI" id="CHEBI:29103"/>
    </ligand>
</feature>
<comment type="cofactor">
    <cofactor evidence="18 19">
        <name>K(+)</name>
        <dbReference type="ChEBI" id="CHEBI:29103"/>
    </cofactor>
    <text evidence="18 19">Binds 1 potassium ion per subunit.</text>
</comment>
<dbReference type="InterPro" id="IPR029056">
    <property type="entry name" value="Ribokinase-like"/>
</dbReference>
<evidence type="ECO:0000259" key="20">
    <source>
        <dbReference type="PROSITE" id="PS51383"/>
    </source>
</evidence>
<dbReference type="GO" id="GO:0052856">
    <property type="term" value="F:NAD(P)HX epimerase activity"/>
    <property type="evidence" value="ECO:0007669"/>
    <property type="project" value="UniProtKB-UniRule"/>
</dbReference>
<keyword evidence="6 17" id="KW-0547">Nucleotide-binding</keyword>
<comment type="cofactor">
    <cofactor evidence="17">
        <name>Mg(2+)</name>
        <dbReference type="ChEBI" id="CHEBI:18420"/>
    </cofactor>
</comment>
<evidence type="ECO:0000256" key="19">
    <source>
        <dbReference type="PIRNR" id="PIRNR017184"/>
    </source>
</evidence>
<dbReference type="PIRSF" id="PIRSF017184">
    <property type="entry name" value="Nnr"/>
    <property type="match status" value="1"/>
</dbReference>
<dbReference type="NCBIfam" id="TIGR00197">
    <property type="entry name" value="yjeF_nterm"/>
    <property type="match status" value="1"/>
</dbReference>
<dbReference type="PANTHER" id="PTHR12592">
    <property type="entry name" value="ATP-DEPENDENT (S)-NAD(P)H-HYDRATE DEHYDRATASE FAMILY MEMBER"/>
    <property type="match status" value="1"/>
</dbReference>
<evidence type="ECO:0000256" key="3">
    <source>
        <dbReference type="ARBA" id="ARBA00006001"/>
    </source>
</evidence>
<feature type="binding site" evidence="17">
    <location>
        <position position="431"/>
    </location>
    <ligand>
        <name>AMP</name>
        <dbReference type="ChEBI" id="CHEBI:456215"/>
    </ligand>
</feature>
<dbReference type="RefSeq" id="WP_420712827.1">
    <property type="nucleotide sequence ID" value="NZ_CP128986.1"/>
</dbReference>
<evidence type="ECO:0000256" key="11">
    <source>
        <dbReference type="ARBA" id="ARBA00023235"/>
    </source>
</evidence>
<sequence length="495" mass="50252">MVIGFHAAQSIRDAERATGPLLADGVLMARAAHGVAATVVDELRRRYDGVYGRTVVLVVGAGDNGGDALYSARHLRSRGVRVRAVLTAPDRVHAAGLVDFHAVGGRLADSRDPFDGADLVVDAIVGLGGHGPLREPAATLMADVARAGLPIVAVDLPSGVDPDTGTVHNPSVRADVTVTFSLRRLAHLFAAPSCGSITVRDIGIPAPERPEVESPSDVDVARAWPLPGPSDDKYTQGVVGVIAGSARYPGAGVLATTAAIAATSGMTRYVGSAAAQVVAHRPETVAVTDLDDAGRVQAWVIGPGFGTDSDSADVLRRVLVDPDQGRVPVLVDADALTVLAGDAGLRAAIGSRHGPVLLTPHAGEFSRLAAAVDSAAADLLAQNRLAAVRCLAADLGVTVLLKGHLTLVADPDGTAWGTDAGSSWAATAGSGDILSGIAGALLAAGIAPREAGTMAARLHAHAAERASGGAPIGASDLVAAVAPALRELMRLRQWT</sequence>
<accession>A0AA97CSI9</accession>
<evidence type="ECO:0000256" key="8">
    <source>
        <dbReference type="ARBA" id="ARBA00022857"/>
    </source>
</evidence>
<comment type="similarity">
    <text evidence="3 19">In the N-terminal section; belongs to the NnrE/AIBP family.</text>
</comment>
<dbReference type="GO" id="GO:0046496">
    <property type="term" value="P:nicotinamide nucleotide metabolic process"/>
    <property type="evidence" value="ECO:0007669"/>
    <property type="project" value="UniProtKB-UniRule"/>
</dbReference>
<keyword evidence="9 18" id="KW-0630">Potassium</keyword>
<keyword evidence="8 17" id="KW-0521">NADP</keyword>
<gene>
    <name evidence="22" type="primary">nnr</name>
    <name evidence="17" type="synonym">nnrD</name>
    <name evidence="18" type="synonym">nnrE</name>
    <name evidence="22" type="ORF">MP11Mi_03790</name>
</gene>
<comment type="function">
    <text evidence="17">Catalyzes the dehydration of the S-form of NAD(P)HX at the expense of ADP, which is converted to AMP. Together with NAD(P)HX epimerase, which catalyzes the epimerization of the S- and R-forms, the enzyme allows the repair of both epimers of NAD(P)HX, a damaged form of NAD(P)H that is a result of enzymatic or heat-dependent hydration.</text>
</comment>
<evidence type="ECO:0000256" key="10">
    <source>
        <dbReference type="ARBA" id="ARBA00023027"/>
    </source>
</evidence>
<keyword evidence="13" id="KW-0511">Multifunctional enzyme</keyword>
<feature type="domain" description="YjeF N-terminal" evidence="21">
    <location>
        <begin position="11"/>
        <end position="210"/>
    </location>
</feature>
<organism evidence="22">
    <name type="scientific">Gordonia sp. MP11Mi</name>
    <dbReference type="NCBI Taxonomy" id="3022769"/>
    <lineage>
        <taxon>Bacteria</taxon>
        <taxon>Bacillati</taxon>
        <taxon>Actinomycetota</taxon>
        <taxon>Actinomycetes</taxon>
        <taxon>Mycobacteriales</taxon>
        <taxon>Gordoniaceae</taxon>
        <taxon>Gordonia</taxon>
    </lineage>
</organism>
<feature type="domain" description="YjeF C-terminal" evidence="20">
    <location>
        <begin position="216"/>
        <end position="488"/>
    </location>
</feature>
<dbReference type="EC" id="4.2.1.136" evidence="19"/>
<evidence type="ECO:0000256" key="4">
    <source>
        <dbReference type="ARBA" id="ARBA00009524"/>
    </source>
</evidence>
<comment type="function">
    <text evidence="18">Catalyzes the epimerization of the S- and R-forms of NAD(P)HX, a damaged form of NAD(P)H that is a result of enzymatic or heat-dependent hydration. This is a prerequisite for the S-specific NAD(P)H-hydrate dehydratase to allow the repair of both epimers of NAD(P)HX.</text>
</comment>
<keyword evidence="5 18" id="KW-0479">Metal-binding</keyword>
<evidence type="ECO:0000256" key="18">
    <source>
        <dbReference type="HAMAP-Rule" id="MF_01966"/>
    </source>
</evidence>
<comment type="subunit">
    <text evidence="17">Homotetramer.</text>
</comment>
<reference evidence="22" key="1">
    <citation type="submission" date="2023-06" db="EMBL/GenBank/DDBJ databases">
        <title>Gordonia sp. nov. and Pseudochrobactrum sp. nov., two species isolated from the burying beetle Nicrophorus vespilloides.</title>
        <authorList>
            <person name="Poehlein A."/>
            <person name="Guzman J."/>
            <person name="Daniel R."/>
            <person name="Vilcinskas A."/>
        </authorList>
    </citation>
    <scope>NUCLEOTIDE SEQUENCE</scope>
    <source>
        <strain evidence="22">MP11Mi</strain>
    </source>
</reference>
<comment type="function">
    <text evidence="14 19">Bifunctional enzyme that catalyzes the epimerization of the S- and R-forms of NAD(P)HX and the dehydration of the S-form of NAD(P)HX at the expense of ADP, which is converted to AMP. This allows the repair of both epimers of NAD(P)HX, a damaged form of NAD(P)H that is a result of enzymatic or heat-dependent hydration.</text>
</comment>
<feature type="binding site" evidence="17">
    <location>
        <position position="304"/>
    </location>
    <ligand>
        <name>(6S)-NADPHX</name>
        <dbReference type="ChEBI" id="CHEBI:64076"/>
    </ligand>
</feature>
<protein>
    <recommendedName>
        <fullName evidence="19">Bifunctional NAD(P)H-hydrate repair enzyme</fullName>
    </recommendedName>
    <alternativeName>
        <fullName evidence="19">Nicotinamide nucleotide repair protein</fullName>
    </alternativeName>
    <domain>
        <recommendedName>
            <fullName evidence="19">ADP-dependent (S)-NAD(P)H-hydrate dehydratase</fullName>
            <ecNumber evidence="19">4.2.1.136</ecNumber>
        </recommendedName>
        <alternativeName>
            <fullName evidence="19">ADP-dependent NAD(P)HX dehydratase</fullName>
        </alternativeName>
    </domain>
    <domain>
        <recommendedName>
            <fullName evidence="19">NAD(P)H-hydrate epimerase</fullName>
            <ecNumber evidence="19">5.1.99.6</ecNumber>
        </recommendedName>
    </domain>
</protein>
<dbReference type="EMBL" id="CP128986">
    <property type="protein sequence ID" value="WOC11312.1"/>
    <property type="molecule type" value="Genomic_DNA"/>
</dbReference>
<comment type="catalytic activity">
    <reaction evidence="16 17 19">
        <text>(6S)-NADPHX + ADP = AMP + phosphate + NADPH + H(+)</text>
        <dbReference type="Rhea" id="RHEA:32235"/>
        <dbReference type="ChEBI" id="CHEBI:15378"/>
        <dbReference type="ChEBI" id="CHEBI:43474"/>
        <dbReference type="ChEBI" id="CHEBI:57783"/>
        <dbReference type="ChEBI" id="CHEBI:64076"/>
        <dbReference type="ChEBI" id="CHEBI:456215"/>
        <dbReference type="ChEBI" id="CHEBI:456216"/>
        <dbReference type="EC" id="4.2.1.136"/>
    </reaction>
</comment>
<comment type="caution">
    <text evidence="18">Lacks conserved residue(s) required for the propagation of feature annotation.</text>
</comment>
<comment type="similarity">
    <text evidence="4 19">In the C-terminal section; belongs to the NnrD/CARKD family.</text>
</comment>
<feature type="binding site" evidence="18">
    <location>
        <position position="158"/>
    </location>
    <ligand>
        <name>K(+)</name>
        <dbReference type="ChEBI" id="CHEBI:29103"/>
    </ligand>
</feature>
<comment type="similarity">
    <text evidence="18">Belongs to the NnrE/AIBP family.</text>
</comment>
<evidence type="ECO:0000256" key="13">
    <source>
        <dbReference type="ARBA" id="ARBA00023268"/>
    </source>
</evidence>
<name>A0AA97CSI9_9ACTN</name>
<comment type="catalytic activity">
    <reaction evidence="2 18 19">
        <text>(6R)-NADPHX = (6S)-NADPHX</text>
        <dbReference type="Rhea" id="RHEA:32227"/>
        <dbReference type="ChEBI" id="CHEBI:64076"/>
        <dbReference type="ChEBI" id="CHEBI:64077"/>
        <dbReference type="EC" id="5.1.99.6"/>
    </reaction>
</comment>
<feature type="binding site" evidence="17">
    <location>
        <begin position="402"/>
        <end position="406"/>
    </location>
    <ligand>
        <name>AMP</name>
        <dbReference type="ChEBI" id="CHEBI:456215"/>
    </ligand>
</feature>
<proteinExistence type="inferred from homology"/>
<evidence type="ECO:0000256" key="1">
    <source>
        <dbReference type="ARBA" id="ARBA00000013"/>
    </source>
</evidence>
<evidence type="ECO:0000256" key="7">
    <source>
        <dbReference type="ARBA" id="ARBA00022840"/>
    </source>
</evidence>
<feature type="binding site" evidence="18">
    <location>
        <position position="64"/>
    </location>
    <ligand>
        <name>K(+)</name>
        <dbReference type="ChEBI" id="CHEBI:29103"/>
    </ligand>
</feature>
<feature type="binding site" evidence="17">
    <location>
        <position position="432"/>
    </location>
    <ligand>
        <name>(6S)-NADPHX</name>
        <dbReference type="ChEBI" id="CHEBI:64076"/>
    </ligand>
</feature>
<dbReference type="EC" id="5.1.99.6" evidence="19"/>
<keyword evidence="7 17" id="KW-0067">ATP-binding</keyword>
<evidence type="ECO:0000256" key="6">
    <source>
        <dbReference type="ARBA" id="ARBA00022741"/>
    </source>
</evidence>
<dbReference type="GO" id="GO:0052855">
    <property type="term" value="F:ADP-dependent NAD(P)H-hydrate dehydratase activity"/>
    <property type="evidence" value="ECO:0007669"/>
    <property type="project" value="UniProtKB-UniRule"/>
</dbReference>
<feature type="binding site" evidence="18">
    <location>
        <begin position="63"/>
        <end position="67"/>
    </location>
    <ligand>
        <name>(6S)-NADPHX</name>
        <dbReference type="ChEBI" id="CHEBI:64076"/>
    </ligand>
</feature>
<dbReference type="CDD" id="cd01171">
    <property type="entry name" value="YXKO-related"/>
    <property type="match status" value="1"/>
</dbReference>
<dbReference type="GO" id="GO:0005524">
    <property type="term" value="F:ATP binding"/>
    <property type="evidence" value="ECO:0007669"/>
    <property type="project" value="UniProtKB-UniRule"/>
</dbReference>
<evidence type="ECO:0000259" key="21">
    <source>
        <dbReference type="PROSITE" id="PS51385"/>
    </source>
</evidence>
<dbReference type="AlphaFoldDB" id="A0AA97CSI9"/>
<dbReference type="SUPFAM" id="SSF53613">
    <property type="entry name" value="Ribokinase-like"/>
    <property type="match status" value="1"/>
</dbReference>
<dbReference type="GO" id="GO:0046872">
    <property type="term" value="F:metal ion binding"/>
    <property type="evidence" value="ECO:0007669"/>
    <property type="project" value="UniProtKB-UniRule"/>
</dbReference>
<evidence type="ECO:0000313" key="22">
    <source>
        <dbReference type="EMBL" id="WOC11312.1"/>
    </source>
</evidence>
<dbReference type="Gene3D" id="3.40.1190.20">
    <property type="match status" value="1"/>
</dbReference>
<feature type="binding site" evidence="17">
    <location>
        <position position="361"/>
    </location>
    <ligand>
        <name>(6S)-NADPHX</name>
        <dbReference type="ChEBI" id="CHEBI:64076"/>
    </ligand>
</feature>
<feature type="binding site" evidence="18">
    <location>
        <begin position="126"/>
        <end position="132"/>
    </location>
    <ligand>
        <name>(6S)-NADPHX</name>
        <dbReference type="ChEBI" id="CHEBI:64076"/>
    </ligand>
</feature>
<comment type="similarity">
    <text evidence="17">Belongs to the NnrD/CARKD family.</text>
</comment>
<dbReference type="Pfam" id="PF01256">
    <property type="entry name" value="Carb_kinase"/>
    <property type="match status" value="1"/>
</dbReference>
<keyword evidence="10 17" id="KW-0520">NAD</keyword>
<dbReference type="InterPro" id="IPR036652">
    <property type="entry name" value="YjeF_N_dom_sf"/>
</dbReference>
<dbReference type="HAMAP" id="MF_01966">
    <property type="entry name" value="NADHX_epimerase"/>
    <property type="match status" value="1"/>
</dbReference>
<dbReference type="Pfam" id="PF03853">
    <property type="entry name" value="YjeF_N"/>
    <property type="match status" value="1"/>
</dbReference>
<dbReference type="PANTHER" id="PTHR12592:SF0">
    <property type="entry name" value="ATP-DEPENDENT (S)-NAD(P)H-HYDRATE DEHYDRATASE"/>
    <property type="match status" value="1"/>
</dbReference>